<dbReference type="InterPro" id="IPR008942">
    <property type="entry name" value="ENTH_VHS"/>
</dbReference>
<reference evidence="8" key="1">
    <citation type="submission" date="2016-04" db="UniProtKB">
        <authorList>
            <consortium name="WormBaseParasite"/>
        </authorList>
    </citation>
    <scope>IDENTIFICATION</scope>
</reference>
<dbReference type="PROSITE" id="PS51391">
    <property type="entry name" value="CID"/>
    <property type="match status" value="1"/>
</dbReference>
<dbReference type="EMBL" id="UYYG01001152">
    <property type="protein sequence ID" value="VDN55555.1"/>
    <property type="molecule type" value="Genomic_DNA"/>
</dbReference>
<evidence type="ECO:0000259" key="4">
    <source>
        <dbReference type="PROSITE" id="PS51391"/>
    </source>
</evidence>
<evidence type="ECO:0000313" key="6">
    <source>
        <dbReference type="Proteomes" id="UP000038040"/>
    </source>
</evidence>
<dbReference type="SMART" id="SM00443">
    <property type="entry name" value="G_patch"/>
    <property type="match status" value="1"/>
</dbReference>
<dbReference type="WBParaSite" id="DME_0000116801-mRNA-1">
    <property type="protein sequence ID" value="DME_0000116801-mRNA-1"/>
    <property type="gene ID" value="DME_0000116801"/>
</dbReference>
<dbReference type="PANTHER" id="PTHR12323">
    <property type="entry name" value="SR-RELATED CTD ASSOCIATED FACTOR 6"/>
    <property type="match status" value="1"/>
</dbReference>
<evidence type="ECO:0000313" key="7">
    <source>
        <dbReference type="Proteomes" id="UP000274756"/>
    </source>
</evidence>
<dbReference type="GO" id="GO:0006874">
    <property type="term" value="P:intracellular calcium ion homeostasis"/>
    <property type="evidence" value="ECO:0007669"/>
    <property type="project" value="TreeGrafter"/>
</dbReference>
<dbReference type="Proteomes" id="UP000038040">
    <property type="component" value="Unplaced"/>
</dbReference>
<dbReference type="SUPFAM" id="SSF109905">
    <property type="entry name" value="Surp module (SWAP domain)"/>
    <property type="match status" value="1"/>
</dbReference>
<proteinExistence type="predicted"/>
<dbReference type="AlphaFoldDB" id="A0A0N4U374"/>
<dbReference type="Pfam" id="PF25127">
    <property type="entry name" value="DUF7819"/>
    <property type="match status" value="1"/>
</dbReference>
<dbReference type="Pfam" id="PF01805">
    <property type="entry name" value="Surp"/>
    <property type="match status" value="1"/>
</dbReference>
<feature type="compositionally biased region" description="Low complexity" evidence="1">
    <location>
        <begin position="10"/>
        <end position="24"/>
    </location>
</feature>
<dbReference type="Gene3D" id="1.25.40.90">
    <property type="match status" value="1"/>
</dbReference>
<feature type="region of interest" description="Disordered" evidence="1">
    <location>
        <begin position="731"/>
        <end position="784"/>
    </location>
</feature>
<feature type="domain" description="SURP motif" evidence="2">
    <location>
        <begin position="36"/>
        <end position="80"/>
    </location>
</feature>
<gene>
    <name evidence="5" type="ORF">DME_LOCUS5528</name>
</gene>
<dbReference type="PANTHER" id="PTHR12323:SF0">
    <property type="entry name" value="CALCIUM HOMEOSTASIS ENDOPLASMIC RETICULUM PROTEIN"/>
    <property type="match status" value="1"/>
</dbReference>
<feature type="compositionally biased region" description="Low complexity" evidence="1">
    <location>
        <begin position="642"/>
        <end position="654"/>
    </location>
</feature>
<feature type="region of interest" description="Disordered" evidence="1">
    <location>
        <begin position="1"/>
        <end position="32"/>
    </location>
</feature>
<feature type="compositionally biased region" description="Low complexity" evidence="1">
    <location>
        <begin position="612"/>
        <end position="629"/>
    </location>
</feature>
<feature type="compositionally biased region" description="Basic residues" evidence="1">
    <location>
        <begin position="630"/>
        <end position="641"/>
    </location>
</feature>
<sequence length="784" mass="89425">MERTLAPPQGSNVGSNFNNINNNPPQVPPDDDTRNIIDRLAEFVAKNGSEFEERTRKKQYGNPRFAFLFGGEFSDYYRFRVMQEVQQLNQGTVPPSQAIQPSASSVHQFDASAVLAQINTLNQQIADSEANLRAQFESIEVRREAQLAAAIEESETKKILSVCEQVSLNVEPLSKLLDQLSGHCSKDVISNSKKWIFEHCTTDRLREAILMYLLYRVKETRATEQFKLHILYLINDWAHHCQRKKLDAIRQMLSRYVPQLYAFTAQGVKDAALNEKLEKLIGVWEGHKYFDDGCYKQLRNPLLLYQNWKNAQQAEYSKKSAEIHAQLLAAYRGYEQQHLEFSMHCRNQIALLQQQIDEQMNKQVGASSCSEVILKPPMNRRERRSRFDQKVAGPPPELPPESDYGRFFAAPPSGSSKCPSPRDIYHARPDECDEPPFALYNEREFPNENRNEPGPKDAMFNLRPPFPGGPTMMRPPCGPPPIFDESALIPSCPYYNLPAGMMMPLIEMGDVLYKPVIVSKLRLPPPIPPSERLLRAIEAFYAPPSFENPRDADGWERLGLFEYYMKKNDIKKRLEESLKLEGKTIEDAIENIYIEDNDEEKNDEKIRRSTSRRSSTSSRSKSSSSSSSSRSRRRRRRKRSHSISNSGSSSSSSSRGRRRSRRSKSPSPRRRRRSSSRSASPESRPAFGGSSRRDSRSPTPKFLLPSGPPPRLNAANKGAQLLAKMGWQGGGLGSEHQGIKEPISGGEVRDHVDQYRGVGSKPDMYEEYRKQMSGYHRNRNRRFD</sequence>
<dbReference type="InterPro" id="IPR000061">
    <property type="entry name" value="Surp"/>
</dbReference>
<dbReference type="InterPro" id="IPR006569">
    <property type="entry name" value="CID_dom"/>
</dbReference>
<dbReference type="Pfam" id="PF04818">
    <property type="entry name" value="CID"/>
    <property type="match status" value="1"/>
</dbReference>
<evidence type="ECO:0000259" key="3">
    <source>
        <dbReference type="PROSITE" id="PS50174"/>
    </source>
</evidence>
<dbReference type="Pfam" id="PF01585">
    <property type="entry name" value="G-patch"/>
    <property type="match status" value="1"/>
</dbReference>
<evidence type="ECO:0000313" key="5">
    <source>
        <dbReference type="EMBL" id="VDN55555.1"/>
    </source>
</evidence>
<dbReference type="Proteomes" id="UP000274756">
    <property type="component" value="Unassembled WGS sequence"/>
</dbReference>
<dbReference type="InterPro" id="IPR000467">
    <property type="entry name" value="G_patch_dom"/>
</dbReference>
<dbReference type="PROSITE" id="PS50128">
    <property type="entry name" value="SURP"/>
    <property type="match status" value="1"/>
</dbReference>
<dbReference type="InterPro" id="IPR035967">
    <property type="entry name" value="SWAP/Surp_sf"/>
</dbReference>
<feature type="region of interest" description="Disordered" evidence="1">
    <location>
        <begin position="600"/>
        <end position="712"/>
    </location>
</feature>
<feature type="region of interest" description="Disordered" evidence="1">
    <location>
        <begin position="379"/>
        <end position="421"/>
    </location>
</feature>
<feature type="compositionally biased region" description="Basic residues" evidence="1">
    <location>
        <begin position="655"/>
        <end position="675"/>
    </location>
</feature>
<evidence type="ECO:0000259" key="2">
    <source>
        <dbReference type="PROSITE" id="PS50128"/>
    </source>
</evidence>
<evidence type="ECO:0000313" key="8">
    <source>
        <dbReference type="WBParaSite" id="DME_0000116801-mRNA-1"/>
    </source>
</evidence>
<accession>A0A0N4U374</accession>
<reference evidence="5 7" key="2">
    <citation type="submission" date="2018-11" db="EMBL/GenBank/DDBJ databases">
        <authorList>
            <consortium name="Pathogen Informatics"/>
        </authorList>
    </citation>
    <scope>NUCLEOTIDE SEQUENCE [LARGE SCALE GENOMIC DNA]</scope>
</reference>
<dbReference type="Gene3D" id="1.10.10.790">
    <property type="entry name" value="Surp module"/>
    <property type="match status" value="1"/>
</dbReference>
<dbReference type="OrthoDB" id="21470at2759"/>
<dbReference type="GO" id="GO:0048471">
    <property type="term" value="C:perinuclear region of cytoplasm"/>
    <property type="evidence" value="ECO:0007669"/>
    <property type="project" value="TreeGrafter"/>
</dbReference>
<feature type="domain" description="CID" evidence="4">
    <location>
        <begin position="165"/>
        <end position="306"/>
    </location>
</feature>
<dbReference type="STRING" id="318479.A0A0N4U374"/>
<protein>
    <submittedName>
        <fullName evidence="8">Calcium homeostasis endoplasmic reticulum protein</fullName>
    </submittedName>
</protein>
<keyword evidence="7" id="KW-1185">Reference proteome</keyword>
<dbReference type="InterPro" id="IPR056721">
    <property type="entry name" value="DUF7819"/>
</dbReference>
<dbReference type="GO" id="GO:0006396">
    <property type="term" value="P:RNA processing"/>
    <property type="evidence" value="ECO:0007669"/>
    <property type="project" value="InterPro"/>
</dbReference>
<organism evidence="6 8">
    <name type="scientific">Dracunculus medinensis</name>
    <name type="common">Guinea worm</name>
    <dbReference type="NCBI Taxonomy" id="318479"/>
    <lineage>
        <taxon>Eukaryota</taxon>
        <taxon>Metazoa</taxon>
        <taxon>Ecdysozoa</taxon>
        <taxon>Nematoda</taxon>
        <taxon>Chromadorea</taxon>
        <taxon>Rhabditida</taxon>
        <taxon>Spirurina</taxon>
        <taxon>Dracunculoidea</taxon>
        <taxon>Dracunculidae</taxon>
        <taxon>Dracunculus</taxon>
    </lineage>
</organism>
<name>A0A0N4U374_DRAME</name>
<evidence type="ECO:0000256" key="1">
    <source>
        <dbReference type="SAM" id="MobiDB-lite"/>
    </source>
</evidence>
<dbReference type="GO" id="GO:0003723">
    <property type="term" value="F:RNA binding"/>
    <property type="evidence" value="ECO:0007669"/>
    <property type="project" value="InterPro"/>
</dbReference>
<feature type="domain" description="G-patch" evidence="3">
    <location>
        <begin position="714"/>
        <end position="763"/>
    </location>
</feature>
<feature type="compositionally biased region" description="Low complexity" evidence="1">
    <location>
        <begin position="676"/>
        <end position="685"/>
    </location>
</feature>
<dbReference type="PROSITE" id="PS50174">
    <property type="entry name" value="G_PATCH"/>
    <property type="match status" value="1"/>
</dbReference>
<dbReference type="SMART" id="SM00648">
    <property type="entry name" value="SWAP"/>
    <property type="match status" value="1"/>
</dbReference>